<dbReference type="EMBL" id="GG703066">
    <property type="protein sequence ID" value="KOB89736.1"/>
    <property type="molecule type" value="Genomic_DNA"/>
</dbReference>
<gene>
    <name evidence="1" type="ORF">PFDG_05288</name>
</gene>
<proteinExistence type="predicted"/>
<reference evidence="2" key="2">
    <citation type="submission" date="2006-09" db="EMBL/GenBank/DDBJ databases">
        <title>The genome sequence of Plasmodium falciparum Dd2.</title>
        <authorList>
            <consortium name="The Broad Institute Genome Sequencing Platform"/>
            <person name="Birren B."/>
            <person name="Lander E."/>
            <person name="Galagan J."/>
            <person name="Nusbaum C."/>
            <person name="Devon K."/>
            <person name="Henn M."/>
            <person name="Jaffe D."/>
            <person name="Butler J."/>
            <person name="Alvarez P."/>
            <person name="Gnerre S."/>
            <person name="Grabherr M."/>
            <person name="Kleber M."/>
            <person name="Mauceli E."/>
            <person name="Brockman W."/>
            <person name="MacCallum I.A."/>
            <person name="Rounsley S."/>
            <person name="Young S."/>
            <person name="LaButti K."/>
            <person name="Pushparaj V."/>
            <person name="DeCaprio D."/>
            <person name="Crawford M."/>
            <person name="Koehrsen M."/>
            <person name="Engels R."/>
            <person name="Montgomery P."/>
            <person name="Pearson M."/>
            <person name="Howarth C."/>
            <person name="Larson L."/>
            <person name="Luoma S."/>
            <person name="White J."/>
            <person name="Kodira C."/>
            <person name="Zeng Q."/>
            <person name="O'Leary S."/>
            <person name="Yandava C."/>
            <person name="Alvarado L."/>
            <person name="Wirth D."/>
            <person name="Volkman S."/>
            <person name="Hartl D."/>
        </authorList>
    </citation>
    <scope>NUCLEOTIDE SEQUENCE [LARGE SCALE GENOMIC DNA]</scope>
</reference>
<evidence type="ECO:0000313" key="1">
    <source>
        <dbReference type="EMBL" id="KOB89736.1"/>
    </source>
</evidence>
<dbReference type="KEGG" id="pfd:PFDG_05288"/>
<evidence type="ECO:0000313" key="2">
    <source>
        <dbReference type="Proteomes" id="UP000054282"/>
    </source>
</evidence>
<name>A0A0L7MA87_PLAF4</name>
<organism evidence="1 2">
    <name type="scientific">Plasmodium falciparum (isolate Dd2)</name>
    <dbReference type="NCBI Taxonomy" id="57267"/>
    <lineage>
        <taxon>Eukaryota</taxon>
        <taxon>Sar</taxon>
        <taxon>Alveolata</taxon>
        <taxon>Apicomplexa</taxon>
        <taxon>Aconoidasida</taxon>
        <taxon>Haemosporida</taxon>
        <taxon>Plasmodiidae</taxon>
        <taxon>Plasmodium</taxon>
        <taxon>Plasmodium (Laverania)</taxon>
    </lineage>
</organism>
<dbReference type="AlphaFoldDB" id="A0A0L7MA87"/>
<sequence length="67" mass="7832">MTSTKNYNNPLNIHNKGGNNYDILINTHIYYDKGYTIVDHVNDNSYDFPCDSHLDNNIEYSHEQPRA</sequence>
<reference evidence="2" key="1">
    <citation type="submission" date="2006-09" db="EMBL/GenBank/DDBJ databases">
        <title>Annotation of Plasmodium falciparum Dd2.</title>
        <authorList>
            <consortium name="The Broad Institute Genome Sequencing Platform"/>
            <person name="Volkman S.K."/>
            <person name="Neafsey D.E."/>
            <person name="Dash A.P."/>
            <person name="Chitnis C.E."/>
            <person name="Hartl D.L."/>
            <person name="Young S.K."/>
            <person name="Zeng Q."/>
            <person name="Koehrsen M."/>
            <person name="Alvarado L."/>
            <person name="Berlin A."/>
            <person name="Borenstein D."/>
            <person name="Chapman S.B."/>
            <person name="Chen Z."/>
            <person name="Engels R."/>
            <person name="Freedman E."/>
            <person name="Gellesch M."/>
            <person name="Goldberg J."/>
            <person name="Griggs A."/>
            <person name="Gujja S."/>
            <person name="Heilman E.R."/>
            <person name="Heiman D.I."/>
            <person name="Howarth C."/>
            <person name="Jen D."/>
            <person name="Larson L."/>
            <person name="Mehta T."/>
            <person name="Neiman D."/>
            <person name="Park D."/>
            <person name="Pearson M."/>
            <person name="Roberts A."/>
            <person name="Saif S."/>
            <person name="Shea T."/>
            <person name="Shenoy N."/>
            <person name="Sisk P."/>
            <person name="Stolte C."/>
            <person name="Sykes S."/>
            <person name="Walk T."/>
            <person name="White J."/>
            <person name="Yandava C."/>
            <person name="Haas B."/>
            <person name="Henn M.R."/>
            <person name="Nusbaum C."/>
            <person name="Birren B."/>
        </authorList>
    </citation>
    <scope>NUCLEOTIDE SEQUENCE [LARGE SCALE GENOMIC DNA]</scope>
</reference>
<accession>A0A0L7MA87</accession>
<protein>
    <submittedName>
        <fullName evidence="1">Uncharacterized protein</fullName>
    </submittedName>
</protein>
<dbReference type="Proteomes" id="UP000054282">
    <property type="component" value="Unassembled WGS sequence"/>
</dbReference>